<dbReference type="PANTHER" id="PTHR43248:SF29">
    <property type="entry name" value="TRIPEPTIDYL AMINOPEPTIDASE"/>
    <property type="match status" value="1"/>
</dbReference>
<name>A0A7C9J9E9_9ACTN</name>
<accession>A0A7C9J9E9</accession>
<organism evidence="5 6">
    <name type="scientific">Herbidospora solisilvae</name>
    <dbReference type="NCBI Taxonomy" id="2696284"/>
    <lineage>
        <taxon>Bacteria</taxon>
        <taxon>Bacillati</taxon>
        <taxon>Actinomycetota</taxon>
        <taxon>Actinomycetes</taxon>
        <taxon>Streptosporangiales</taxon>
        <taxon>Streptosporangiaceae</taxon>
        <taxon>Herbidospora</taxon>
    </lineage>
</organism>
<keyword evidence="3 5" id="KW-0378">Hydrolase</keyword>
<dbReference type="AlphaFoldDB" id="A0A7C9J9E9"/>
<dbReference type="Gene3D" id="3.40.50.1820">
    <property type="entry name" value="alpha/beta hydrolase"/>
    <property type="match status" value="1"/>
</dbReference>
<keyword evidence="6" id="KW-1185">Reference proteome</keyword>
<dbReference type="InterPro" id="IPR029058">
    <property type="entry name" value="AB_hydrolase_fold"/>
</dbReference>
<dbReference type="Pfam" id="PF00561">
    <property type="entry name" value="Abhydrolase_1"/>
    <property type="match status" value="1"/>
</dbReference>
<dbReference type="EMBL" id="WXEW01000004">
    <property type="protein sequence ID" value="NAS23328.1"/>
    <property type="molecule type" value="Genomic_DNA"/>
</dbReference>
<dbReference type="Proteomes" id="UP000479526">
    <property type="component" value="Unassembled WGS sequence"/>
</dbReference>
<dbReference type="GO" id="GO:0016787">
    <property type="term" value="F:hydrolase activity"/>
    <property type="evidence" value="ECO:0007669"/>
    <property type="project" value="UniProtKB-KW"/>
</dbReference>
<proteinExistence type="inferred from homology"/>
<gene>
    <name evidence="5" type="ORF">GT755_16690</name>
</gene>
<evidence type="ECO:0000256" key="1">
    <source>
        <dbReference type="ARBA" id="ARBA00010088"/>
    </source>
</evidence>
<evidence type="ECO:0000313" key="6">
    <source>
        <dbReference type="Proteomes" id="UP000479526"/>
    </source>
</evidence>
<comment type="caution">
    <text evidence="5">The sequence shown here is derived from an EMBL/GenBank/DDBJ whole genome shotgun (WGS) entry which is preliminary data.</text>
</comment>
<feature type="domain" description="AB hydrolase-1" evidence="4">
    <location>
        <begin position="106"/>
        <end position="482"/>
    </location>
</feature>
<protein>
    <submittedName>
        <fullName evidence="5">Alpha/beta fold hydrolase</fullName>
    </submittedName>
</protein>
<sequence>MVTGLVAEPEGADAAQVVPAQRIVWGACPTAGPKSAPPATLAEILKELTGNGRGLGQAVAARRAATPECANVRVPLDPAQPGGQQITIALNRFKGSAPRDGNHLGPLLVNPGGPGASGLTLARHVAASLPPEVAARYDVIGFDPRGVGASRPALTCVDPKRFYAPPRPDNVPADEAAERVLLGRAEAYAGACGNKFAWLLPYMTTENAARDVEALRRALGEEKISWLGYSYGTYLGSVYATLFPDRVRRMVLDSVVDPTKVWYDANLDQNVAFDDRHRDFLEWVSDHNAAFRLGDTEEEVSFAWYGMRRRLAERPAGGIVGPSELDDTFTVGGYSDAVWPTFARAFSDYVRKGDVTALVNAYRQHGETDAADENGYAVYLATQCRDAVWPRDWSRWRADARRIYAHSPFMTWSNTVYNLPCAFWPQAGGTPVTVGGGRSLPPILILQSRYDAATPLRGALTVRNRFPSARLMLVGGGNHGVSFGGNACVDRRVSAYLKDGLLPERRRMGSEPDLSCASAGARAATRMASTGGKPAHERLTQVLLGR</sequence>
<evidence type="ECO:0000256" key="2">
    <source>
        <dbReference type="ARBA" id="ARBA00022729"/>
    </source>
</evidence>
<dbReference type="InterPro" id="IPR000073">
    <property type="entry name" value="AB_hydrolase_1"/>
</dbReference>
<evidence type="ECO:0000313" key="5">
    <source>
        <dbReference type="EMBL" id="NAS23328.1"/>
    </source>
</evidence>
<comment type="similarity">
    <text evidence="1">Belongs to the peptidase S33 family.</text>
</comment>
<dbReference type="InterPro" id="IPR051601">
    <property type="entry name" value="Serine_prot/Carboxylest_S33"/>
</dbReference>
<dbReference type="SUPFAM" id="SSF53474">
    <property type="entry name" value="alpha/beta-Hydrolases"/>
    <property type="match status" value="1"/>
</dbReference>
<reference evidence="5 6" key="1">
    <citation type="submission" date="2020-01" db="EMBL/GenBank/DDBJ databases">
        <title>Herbidospora sp. NEAU-GS84 nov., a novel actinomycete isolated from soil.</title>
        <authorList>
            <person name="Han L."/>
        </authorList>
    </citation>
    <scope>NUCLEOTIDE SEQUENCE [LARGE SCALE GENOMIC DNA]</scope>
    <source>
        <strain evidence="5 6">NEAU-GS84</strain>
    </source>
</reference>
<dbReference type="PANTHER" id="PTHR43248">
    <property type="entry name" value="2-SUCCINYL-6-HYDROXY-2,4-CYCLOHEXADIENE-1-CARBOXYLATE SYNTHASE"/>
    <property type="match status" value="1"/>
</dbReference>
<keyword evidence="2" id="KW-0732">Signal</keyword>
<evidence type="ECO:0000259" key="4">
    <source>
        <dbReference type="Pfam" id="PF00561"/>
    </source>
</evidence>
<evidence type="ECO:0000256" key="3">
    <source>
        <dbReference type="ARBA" id="ARBA00022801"/>
    </source>
</evidence>